<proteinExistence type="predicted"/>
<dbReference type="EMBL" id="KV425902">
    <property type="protein sequence ID" value="KZW00199.1"/>
    <property type="molecule type" value="Genomic_DNA"/>
</dbReference>
<evidence type="ECO:0000313" key="2">
    <source>
        <dbReference type="EMBL" id="KZW00199.1"/>
    </source>
</evidence>
<feature type="region of interest" description="Disordered" evidence="1">
    <location>
        <begin position="60"/>
        <end position="97"/>
    </location>
</feature>
<reference evidence="2 3" key="1">
    <citation type="journal article" date="2016" name="Mol. Biol. Evol.">
        <title>Comparative Genomics of Early-Diverging Mushroom-Forming Fungi Provides Insights into the Origins of Lignocellulose Decay Capabilities.</title>
        <authorList>
            <person name="Nagy L.G."/>
            <person name="Riley R."/>
            <person name="Tritt A."/>
            <person name="Adam C."/>
            <person name="Daum C."/>
            <person name="Floudas D."/>
            <person name="Sun H."/>
            <person name="Yadav J.S."/>
            <person name="Pangilinan J."/>
            <person name="Larsson K.H."/>
            <person name="Matsuura K."/>
            <person name="Barry K."/>
            <person name="Labutti K."/>
            <person name="Kuo R."/>
            <person name="Ohm R.A."/>
            <person name="Bhattacharya S.S."/>
            <person name="Shirouzu T."/>
            <person name="Yoshinaga Y."/>
            <person name="Martin F.M."/>
            <person name="Grigoriev I.V."/>
            <person name="Hibbett D.S."/>
        </authorList>
    </citation>
    <scope>NUCLEOTIDE SEQUENCE [LARGE SCALE GENOMIC DNA]</scope>
    <source>
        <strain evidence="2 3">HHB12029</strain>
    </source>
</reference>
<organism evidence="2 3">
    <name type="scientific">Exidia glandulosa HHB12029</name>
    <dbReference type="NCBI Taxonomy" id="1314781"/>
    <lineage>
        <taxon>Eukaryota</taxon>
        <taxon>Fungi</taxon>
        <taxon>Dikarya</taxon>
        <taxon>Basidiomycota</taxon>
        <taxon>Agaricomycotina</taxon>
        <taxon>Agaricomycetes</taxon>
        <taxon>Auriculariales</taxon>
        <taxon>Exidiaceae</taxon>
        <taxon>Exidia</taxon>
    </lineage>
</organism>
<protein>
    <submittedName>
        <fullName evidence="2">Uncharacterized protein</fullName>
    </submittedName>
</protein>
<dbReference type="InParanoid" id="A0A165N4K6"/>
<gene>
    <name evidence="2" type="ORF">EXIGLDRAFT_165596</name>
</gene>
<dbReference type="Proteomes" id="UP000077266">
    <property type="component" value="Unassembled WGS sequence"/>
</dbReference>
<feature type="compositionally biased region" description="Basic and acidic residues" evidence="1">
    <location>
        <begin position="73"/>
        <end position="86"/>
    </location>
</feature>
<dbReference type="AlphaFoldDB" id="A0A165N4K6"/>
<accession>A0A165N4K6</accession>
<keyword evidence="3" id="KW-1185">Reference proteome</keyword>
<name>A0A165N4K6_EXIGL</name>
<sequence>MLHGAAVMTHMRPPCISREFSASGVLQFLLSREYLRHSRLERASLSNARLFRKGTYNETAGEAGVDDEEEEEHATPKPDARGREAPKNVCYDGGRGDDQHKEAVANVDGAAGAAGVDGMDGADIAIDIGVTTDVEYSRMAPAAIARRVNAQQGLTYVKIESAKGGLLNLHFNGDGDDEGAKQVSFLDVELDVFDESGVRDVLGAAPTSALVDTLGPKHLAAIPGAMLLNAKEVQIIVSGAMNPALFRWSEAVFDLHNIELITIKAPDGHPRAVILWKAVLNLLKTVLRHQKRPIVMLDNVGIKGWDKHQGKLKRYGQFPQDPKDVRV</sequence>
<evidence type="ECO:0000256" key="1">
    <source>
        <dbReference type="SAM" id="MobiDB-lite"/>
    </source>
</evidence>
<evidence type="ECO:0000313" key="3">
    <source>
        <dbReference type="Proteomes" id="UP000077266"/>
    </source>
</evidence>